<dbReference type="AlphaFoldDB" id="A0A7W9SSV1"/>
<evidence type="ECO:0000313" key="3">
    <source>
        <dbReference type="EMBL" id="MBB6051549.1"/>
    </source>
</evidence>
<comment type="caution">
    <text evidence="3">The sequence shown here is derived from an EMBL/GenBank/DDBJ whole genome shotgun (WGS) entry which is preliminary data.</text>
</comment>
<dbReference type="PIRSF" id="PIRSF003230">
    <property type="entry name" value="YbgC"/>
    <property type="match status" value="1"/>
</dbReference>
<dbReference type="PANTHER" id="PTHR31793:SF27">
    <property type="entry name" value="NOVEL THIOESTERASE SUPERFAMILY DOMAIN AND SAPOSIN A-TYPE DOMAIN CONTAINING PROTEIN (0610012H03RIK)"/>
    <property type="match status" value="1"/>
</dbReference>
<organism evidence="3 4">
    <name type="scientific">Armatimonas rosea</name>
    <dbReference type="NCBI Taxonomy" id="685828"/>
    <lineage>
        <taxon>Bacteria</taxon>
        <taxon>Bacillati</taxon>
        <taxon>Armatimonadota</taxon>
        <taxon>Armatimonadia</taxon>
        <taxon>Armatimonadales</taxon>
        <taxon>Armatimonadaceae</taxon>
        <taxon>Armatimonas</taxon>
    </lineage>
</organism>
<dbReference type="Gene3D" id="3.10.129.10">
    <property type="entry name" value="Hotdog Thioesterase"/>
    <property type="match status" value="1"/>
</dbReference>
<dbReference type="Proteomes" id="UP000520814">
    <property type="component" value="Unassembled WGS sequence"/>
</dbReference>
<evidence type="ECO:0000256" key="2">
    <source>
        <dbReference type="ARBA" id="ARBA00022801"/>
    </source>
</evidence>
<dbReference type="InterPro" id="IPR050563">
    <property type="entry name" value="4-hydroxybenzoyl-CoA_TE"/>
</dbReference>
<dbReference type="GO" id="GO:0047617">
    <property type="term" value="F:fatty acyl-CoA hydrolase activity"/>
    <property type="evidence" value="ECO:0007669"/>
    <property type="project" value="TreeGrafter"/>
</dbReference>
<keyword evidence="2 3" id="KW-0378">Hydrolase</keyword>
<dbReference type="EMBL" id="JACHGW010000003">
    <property type="protein sequence ID" value="MBB6051549.1"/>
    <property type="molecule type" value="Genomic_DNA"/>
</dbReference>
<sequence>MPHEFTLRHRVEFADTDMAGIIHFSSYFRYMEVTEHAFIRSLGFSVADRDSGIGWPRVDVGCSFRSPLRFEDELDVRLVVTAKKSKSLSYAFHITKVGTEPLLEVATGRMTVVCVAMDHETGTMKAARIPEALAAQLEVAPELGEAP</sequence>
<keyword evidence="4" id="KW-1185">Reference proteome</keyword>
<dbReference type="Pfam" id="PF13279">
    <property type="entry name" value="4HBT_2"/>
    <property type="match status" value="1"/>
</dbReference>
<reference evidence="3 4" key="1">
    <citation type="submission" date="2020-08" db="EMBL/GenBank/DDBJ databases">
        <title>Genomic Encyclopedia of Type Strains, Phase IV (KMG-IV): sequencing the most valuable type-strain genomes for metagenomic binning, comparative biology and taxonomic classification.</title>
        <authorList>
            <person name="Goeker M."/>
        </authorList>
    </citation>
    <scope>NUCLEOTIDE SEQUENCE [LARGE SCALE GENOMIC DNA]</scope>
    <source>
        <strain evidence="3 4">DSM 23562</strain>
    </source>
</reference>
<name>A0A7W9SSV1_ARMRO</name>
<dbReference type="InterPro" id="IPR006684">
    <property type="entry name" value="YbgC/YbaW"/>
</dbReference>
<dbReference type="SUPFAM" id="SSF54637">
    <property type="entry name" value="Thioesterase/thiol ester dehydrase-isomerase"/>
    <property type="match status" value="1"/>
</dbReference>
<protein>
    <submittedName>
        <fullName evidence="3">YbgC/YbaW family acyl-CoA thioester hydrolase</fullName>
    </submittedName>
</protein>
<proteinExistence type="inferred from homology"/>
<dbReference type="PANTHER" id="PTHR31793">
    <property type="entry name" value="4-HYDROXYBENZOYL-COA THIOESTERASE FAMILY MEMBER"/>
    <property type="match status" value="1"/>
</dbReference>
<comment type="similarity">
    <text evidence="1">Belongs to the 4-hydroxybenzoyl-CoA thioesterase family.</text>
</comment>
<dbReference type="CDD" id="cd00586">
    <property type="entry name" value="4HBT"/>
    <property type="match status" value="1"/>
</dbReference>
<dbReference type="InterPro" id="IPR029069">
    <property type="entry name" value="HotDog_dom_sf"/>
</dbReference>
<evidence type="ECO:0000256" key="1">
    <source>
        <dbReference type="ARBA" id="ARBA00005953"/>
    </source>
</evidence>
<dbReference type="RefSeq" id="WP_184198716.1">
    <property type="nucleotide sequence ID" value="NZ_JACHGW010000003.1"/>
</dbReference>
<accession>A0A7W9SSV1</accession>
<gene>
    <name evidence="3" type="ORF">HNQ39_003359</name>
</gene>
<evidence type="ECO:0000313" key="4">
    <source>
        <dbReference type="Proteomes" id="UP000520814"/>
    </source>
</evidence>